<keyword evidence="5" id="KW-1185">Reference proteome</keyword>
<dbReference type="EMBL" id="BONV01000001">
    <property type="protein sequence ID" value="GIG76875.1"/>
    <property type="molecule type" value="Genomic_DNA"/>
</dbReference>
<evidence type="ECO:0000313" key="5">
    <source>
        <dbReference type="Proteomes" id="UP000630097"/>
    </source>
</evidence>
<sequence length="640" mass="69434">MSRHPLADEVILAVAAVADTARQVGDTDSATILAQECSLALMPGSTVVVVGEKNRGKSSLINALVGRRQLLPIDTDVSTRVHVAVSYADEDQAVVYGSAFEDGKKEIKSAELPEYVDETAAVDPKTGVDRHPDVERVELGVASSLLSEGLVLVDTPGVGGLIAGHSDITLATLNRADALLFVVNGAGELHASELAFLDRATERIQTVLFVLTGIDKAHDGWRAALEENHRLLRVRGSRFATAPWYAVSSRYKQEADRAAEQGREARAADLMERSGFAPLLAELRDNVVLRITSDRLKAVLGTADTVITTLDQQLEMRLRSLELDSGLAASVRARQAELAELRGKGAKWRTELSAGFRRLESTLRRELDEGLRRLGDQARQAIDSGGREAFKEVPRSLEDGIRGLVLDLQNTVHSGIEELVGKLGDGFGVHGVHVPRVGILLDQWNKAVRQEAGLGEPIDWPGPVDGAARGILSVEQIREKLIEIGSAVGDVSSVAVGLLKRAGDGFLKLSKYGKLSVGLSVVVAVGAGAAVWAFGRDAKTKEELRRLTDDKLRRAREALPPALQEILREVVAEVEAAIMERISVRQAELEEALARSERDREIAEIEREAPRAEVIAQRERLARRRTELGDLLRRLSTDGV</sequence>
<feature type="domain" description="Dynamin N-terminal" evidence="3">
    <location>
        <begin position="47"/>
        <end position="210"/>
    </location>
</feature>
<dbReference type="SUPFAM" id="SSF52540">
    <property type="entry name" value="P-loop containing nucleoside triphosphate hydrolases"/>
    <property type="match status" value="1"/>
</dbReference>
<dbReference type="PANTHER" id="PTHR43681:SF1">
    <property type="entry name" value="SARCALUMENIN"/>
    <property type="match status" value="1"/>
</dbReference>
<keyword evidence="2" id="KW-0812">Transmembrane</keyword>
<feature type="coiled-coil region" evidence="1">
    <location>
        <begin position="579"/>
        <end position="606"/>
    </location>
</feature>
<accession>A0A8J3M4K1</accession>
<evidence type="ECO:0000256" key="2">
    <source>
        <dbReference type="SAM" id="Phobius"/>
    </source>
</evidence>
<protein>
    <submittedName>
        <fullName evidence="4">Dynamin</fullName>
    </submittedName>
</protein>
<proteinExistence type="predicted"/>
<keyword evidence="1" id="KW-0175">Coiled coil</keyword>
<evidence type="ECO:0000313" key="4">
    <source>
        <dbReference type="EMBL" id="GIG76875.1"/>
    </source>
</evidence>
<gene>
    <name evidence="4" type="ORF">Pka01_00020</name>
</gene>
<dbReference type="AlphaFoldDB" id="A0A8J3M4K1"/>
<feature type="transmembrane region" description="Helical" evidence="2">
    <location>
        <begin position="515"/>
        <end position="535"/>
    </location>
</feature>
<dbReference type="Gene3D" id="3.40.50.300">
    <property type="entry name" value="P-loop containing nucleotide triphosphate hydrolases"/>
    <property type="match status" value="1"/>
</dbReference>
<organism evidence="4 5">
    <name type="scientific">Planotetraspora kaengkrachanensis</name>
    <dbReference type="NCBI Taxonomy" id="575193"/>
    <lineage>
        <taxon>Bacteria</taxon>
        <taxon>Bacillati</taxon>
        <taxon>Actinomycetota</taxon>
        <taxon>Actinomycetes</taxon>
        <taxon>Streptosporangiales</taxon>
        <taxon>Streptosporangiaceae</taxon>
        <taxon>Planotetraspora</taxon>
    </lineage>
</organism>
<evidence type="ECO:0000256" key="1">
    <source>
        <dbReference type="SAM" id="Coils"/>
    </source>
</evidence>
<dbReference type="PANTHER" id="PTHR43681">
    <property type="entry name" value="TRANSMEMBRANE GTPASE FZO"/>
    <property type="match status" value="1"/>
</dbReference>
<reference evidence="4 5" key="1">
    <citation type="submission" date="2021-01" db="EMBL/GenBank/DDBJ databases">
        <title>Whole genome shotgun sequence of Planotetraspora kaengkrachanensis NBRC 104272.</title>
        <authorList>
            <person name="Komaki H."/>
            <person name="Tamura T."/>
        </authorList>
    </citation>
    <scope>NUCLEOTIDE SEQUENCE [LARGE SCALE GENOMIC DNA]</scope>
    <source>
        <strain evidence="4 5">NBRC 104272</strain>
    </source>
</reference>
<dbReference type="InterPro" id="IPR027417">
    <property type="entry name" value="P-loop_NTPase"/>
</dbReference>
<dbReference type="InterPro" id="IPR051943">
    <property type="entry name" value="TRAFAC_Dynamin-like_GTPase"/>
</dbReference>
<comment type="caution">
    <text evidence="4">The sequence shown here is derived from an EMBL/GenBank/DDBJ whole genome shotgun (WGS) entry which is preliminary data.</text>
</comment>
<keyword evidence="2" id="KW-0472">Membrane</keyword>
<keyword evidence="2" id="KW-1133">Transmembrane helix</keyword>
<evidence type="ECO:0000259" key="3">
    <source>
        <dbReference type="Pfam" id="PF00350"/>
    </source>
</evidence>
<dbReference type="InterPro" id="IPR045063">
    <property type="entry name" value="Dynamin_N"/>
</dbReference>
<dbReference type="Proteomes" id="UP000630097">
    <property type="component" value="Unassembled WGS sequence"/>
</dbReference>
<dbReference type="Pfam" id="PF00350">
    <property type="entry name" value="Dynamin_N"/>
    <property type="match status" value="1"/>
</dbReference>
<dbReference type="RefSeq" id="WP_203880426.1">
    <property type="nucleotide sequence ID" value="NZ_BAABHH010000001.1"/>
</dbReference>
<name>A0A8J3M4K1_9ACTN</name>